<dbReference type="Gene3D" id="3.40.50.1820">
    <property type="entry name" value="alpha/beta hydrolase"/>
    <property type="match status" value="1"/>
</dbReference>
<dbReference type="PANTHER" id="PTHR46118:SF4">
    <property type="entry name" value="PROTEIN ABHD11"/>
    <property type="match status" value="1"/>
</dbReference>
<dbReference type="PANTHER" id="PTHR46118">
    <property type="entry name" value="PROTEIN ABHD11"/>
    <property type="match status" value="1"/>
</dbReference>
<dbReference type="GO" id="GO:0016787">
    <property type="term" value="F:hydrolase activity"/>
    <property type="evidence" value="ECO:0007669"/>
    <property type="project" value="UniProtKB-KW"/>
</dbReference>
<evidence type="ECO:0000256" key="1">
    <source>
        <dbReference type="ARBA" id="ARBA00022801"/>
    </source>
</evidence>
<evidence type="ECO:0000259" key="2">
    <source>
        <dbReference type="Pfam" id="PF00561"/>
    </source>
</evidence>
<organism evidence="3 4">
    <name type="scientific">Marinobacter halodurans</name>
    <dbReference type="NCBI Taxonomy" id="2528979"/>
    <lineage>
        <taxon>Bacteria</taxon>
        <taxon>Pseudomonadati</taxon>
        <taxon>Pseudomonadota</taxon>
        <taxon>Gammaproteobacteria</taxon>
        <taxon>Pseudomonadales</taxon>
        <taxon>Marinobacteraceae</taxon>
        <taxon>Marinobacter</taxon>
    </lineage>
</organism>
<dbReference type="RefSeq" id="WP_131482923.1">
    <property type="nucleotide sequence ID" value="NZ_SJDL01000028.1"/>
</dbReference>
<keyword evidence="1 3" id="KW-0378">Hydrolase</keyword>
<proteinExistence type="predicted"/>
<dbReference type="SUPFAM" id="SSF53474">
    <property type="entry name" value="alpha/beta-Hydrolases"/>
    <property type="match status" value="1"/>
</dbReference>
<keyword evidence="4" id="KW-1185">Reference proteome</keyword>
<evidence type="ECO:0000313" key="3">
    <source>
        <dbReference type="EMBL" id="TBW52176.1"/>
    </source>
</evidence>
<name>A0ABY1ZJ19_9GAMM</name>
<protein>
    <submittedName>
        <fullName evidence="3">Alpha/beta fold hydrolase</fullName>
    </submittedName>
</protein>
<dbReference type="EMBL" id="SJDL01000028">
    <property type="protein sequence ID" value="TBW52176.1"/>
    <property type="molecule type" value="Genomic_DNA"/>
</dbReference>
<dbReference type="PRINTS" id="PR00111">
    <property type="entry name" value="ABHYDROLASE"/>
</dbReference>
<gene>
    <name evidence="3" type="ORF">EZI54_16170</name>
</gene>
<dbReference type="Proteomes" id="UP000313645">
    <property type="component" value="Unassembled WGS sequence"/>
</dbReference>
<reference evidence="3 4" key="1">
    <citation type="submission" date="2019-02" db="EMBL/GenBank/DDBJ databases">
        <title>Marinobacter halodurans sp. nov., a marine bacterium isolated from sea tidal flat.</title>
        <authorList>
            <person name="Yoo Y."/>
            <person name="Lee D.W."/>
            <person name="Kim B.S."/>
            <person name="Kim J.-J."/>
        </authorList>
    </citation>
    <scope>NUCLEOTIDE SEQUENCE [LARGE SCALE GENOMIC DNA]</scope>
    <source>
        <strain evidence="3 4">YJ-S3-2</strain>
    </source>
</reference>
<sequence>MSLDLHHRVTGEGEPLIVLHGLFGSLENLGGVSQRLADNWQIHALDLRNHGRSPHTDAMDYPAMADDVLRYMDRAHLEQASVLGHSMGGKTAMELALAHPDRVDRLIVADIAPVAYPPHHDEIIEGLTQLDLAQIGSRGEADQALAHYVPVTPVRQFLLKNLVRDGEGGFAWRLNLDAIRDHYEQIAAGPTADGPFDGPTLFIKGGESDYIGEDQREAFARYFPKASLRIIPGTGHWLHAEKPDLFANLCRRFLDGEFDPS</sequence>
<comment type="caution">
    <text evidence="3">The sequence shown here is derived from an EMBL/GenBank/DDBJ whole genome shotgun (WGS) entry which is preliminary data.</text>
</comment>
<dbReference type="InterPro" id="IPR000073">
    <property type="entry name" value="AB_hydrolase_1"/>
</dbReference>
<feature type="domain" description="AB hydrolase-1" evidence="2">
    <location>
        <begin position="15"/>
        <end position="122"/>
    </location>
</feature>
<evidence type="ECO:0000313" key="4">
    <source>
        <dbReference type="Proteomes" id="UP000313645"/>
    </source>
</evidence>
<dbReference type="InterPro" id="IPR029058">
    <property type="entry name" value="AB_hydrolase_fold"/>
</dbReference>
<dbReference type="Pfam" id="PF00561">
    <property type="entry name" value="Abhydrolase_1"/>
    <property type="match status" value="1"/>
</dbReference>
<accession>A0ABY1ZJ19</accession>